<evidence type="ECO:0000313" key="3">
    <source>
        <dbReference type="EMBL" id="MBT8797226.1"/>
    </source>
</evidence>
<evidence type="ECO:0000256" key="2">
    <source>
        <dbReference type="SAM" id="Phobius"/>
    </source>
</evidence>
<dbReference type="RefSeq" id="WP_215486483.1">
    <property type="nucleotide sequence ID" value="NZ_BAAAPJ010000003.1"/>
</dbReference>
<keyword evidence="2" id="KW-0472">Membrane</keyword>
<evidence type="ECO:0000313" key="4">
    <source>
        <dbReference type="Proteomes" id="UP000740605"/>
    </source>
</evidence>
<comment type="caution">
    <text evidence="3">The sequence shown here is derived from an EMBL/GenBank/DDBJ whole genome shotgun (WGS) entry which is preliminary data.</text>
</comment>
<reference evidence="3 4" key="1">
    <citation type="submission" date="2021-03" db="EMBL/GenBank/DDBJ databases">
        <title>Microbacterium pauli sp. nov., isolated from microfiltered milk.</title>
        <authorList>
            <person name="Bellassi P."/>
            <person name="Fontana A."/>
            <person name="Callegari M.L."/>
            <person name="Lorenzo M."/>
            <person name="Cappa F."/>
        </authorList>
    </citation>
    <scope>NUCLEOTIDE SEQUENCE [LARGE SCALE GENOMIC DNA]</scope>
    <source>
        <strain evidence="3 4">DSM 18909</strain>
    </source>
</reference>
<dbReference type="EMBL" id="JAFLHG010000003">
    <property type="protein sequence ID" value="MBT8797226.1"/>
    <property type="molecule type" value="Genomic_DNA"/>
</dbReference>
<accession>A0ABS5XTE0</accession>
<feature type="transmembrane region" description="Helical" evidence="2">
    <location>
        <begin position="72"/>
        <end position="97"/>
    </location>
</feature>
<keyword evidence="4" id="KW-1185">Reference proteome</keyword>
<protein>
    <recommendedName>
        <fullName evidence="5">Yip1 domain-containing protein</fullName>
    </recommendedName>
</protein>
<gene>
    <name evidence="3" type="ORF">J0P97_03950</name>
</gene>
<evidence type="ECO:0000256" key="1">
    <source>
        <dbReference type="SAM" id="MobiDB-lite"/>
    </source>
</evidence>
<keyword evidence="2" id="KW-1133">Transmembrane helix</keyword>
<organism evidence="3 4">
    <name type="scientific">Microbacterium flavum</name>
    <dbReference type="NCBI Taxonomy" id="415216"/>
    <lineage>
        <taxon>Bacteria</taxon>
        <taxon>Bacillati</taxon>
        <taxon>Actinomycetota</taxon>
        <taxon>Actinomycetes</taxon>
        <taxon>Micrococcales</taxon>
        <taxon>Microbacteriaceae</taxon>
        <taxon>Microbacterium</taxon>
    </lineage>
</organism>
<feature type="compositionally biased region" description="Pro residues" evidence="1">
    <location>
        <begin position="1"/>
        <end position="30"/>
    </location>
</feature>
<dbReference type="Proteomes" id="UP000740605">
    <property type="component" value="Unassembled WGS sequence"/>
</dbReference>
<keyword evidence="2" id="KW-0812">Transmembrane</keyword>
<evidence type="ECO:0008006" key="5">
    <source>
        <dbReference type="Google" id="ProtNLM"/>
    </source>
</evidence>
<feature type="transmembrane region" description="Helical" evidence="2">
    <location>
        <begin position="136"/>
        <end position="157"/>
    </location>
</feature>
<name>A0ABS5XTE0_9MICO</name>
<feature type="region of interest" description="Disordered" evidence="1">
    <location>
        <begin position="1"/>
        <end position="42"/>
    </location>
</feature>
<proteinExistence type="predicted"/>
<feature type="transmembrane region" description="Helical" evidence="2">
    <location>
        <begin position="169"/>
        <end position="193"/>
    </location>
</feature>
<sequence length="196" mass="19358">MSQDPQTPPSVPSGPVPPAPPALPSAPQVPPTGWVQTSPGAPPVPNGQPWVYGAPFGSAPAPLPPRPRTLGLVALVVAIVAVVFAVVLSGATGFAAAEGAMRHAIGVSPSGLEHLSEQELLALLSPVRSLVLWAEIGYWTGTVLGLTALGLGIAAIVTRRGRGQGIAAVIIAAVGPLVFAVVVGLVVVAGIAAGAA</sequence>